<dbReference type="OrthoDB" id="2412127at2"/>
<gene>
    <name evidence="2" type="ORF">AN477_02025</name>
</gene>
<dbReference type="Proteomes" id="UP000050482">
    <property type="component" value="Unassembled WGS sequence"/>
</dbReference>
<keyword evidence="1" id="KW-0812">Transmembrane</keyword>
<organism evidence="2 3">
    <name type="scientific">Alicyclobacillus ferrooxydans</name>
    <dbReference type="NCBI Taxonomy" id="471514"/>
    <lineage>
        <taxon>Bacteria</taxon>
        <taxon>Bacillati</taxon>
        <taxon>Bacillota</taxon>
        <taxon>Bacilli</taxon>
        <taxon>Bacillales</taxon>
        <taxon>Alicyclobacillaceae</taxon>
        <taxon>Alicyclobacillus</taxon>
    </lineage>
</organism>
<dbReference type="GO" id="GO:0015097">
    <property type="term" value="F:mercury ion transmembrane transporter activity"/>
    <property type="evidence" value="ECO:0007669"/>
    <property type="project" value="InterPro"/>
</dbReference>
<dbReference type="STRING" id="471514.AN477_02025"/>
<dbReference type="InterPro" id="IPR007746">
    <property type="entry name" value="MerE"/>
</dbReference>
<protein>
    <submittedName>
        <fullName evidence="2">Uncharacterized protein</fullName>
    </submittedName>
</protein>
<feature type="transmembrane region" description="Helical" evidence="1">
    <location>
        <begin position="15"/>
        <end position="45"/>
    </location>
</feature>
<evidence type="ECO:0000313" key="2">
    <source>
        <dbReference type="EMBL" id="KPV45703.1"/>
    </source>
</evidence>
<dbReference type="GO" id="GO:0016020">
    <property type="term" value="C:membrane"/>
    <property type="evidence" value="ECO:0007669"/>
    <property type="project" value="InterPro"/>
</dbReference>
<proteinExistence type="predicted"/>
<reference evidence="2 3" key="1">
    <citation type="submission" date="2015-09" db="EMBL/GenBank/DDBJ databases">
        <title>Draft genome sequence of Alicyclobacillus ferrooxydans DSM 22381.</title>
        <authorList>
            <person name="Hemp J."/>
        </authorList>
    </citation>
    <scope>NUCLEOTIDE SEQUENCE [LARGE SCALE GENOMIC DNA]</scope>
    <source>
        <strain evidence="2 3">TC-34</strain>
    </source>
</reference>
<keyword evidence="3" id="KW-1185">Reference proteome</keyword>
<keyword evidence="1" id="KW-0472">Membrane</keyword>
<dbReference type="PATRIC" id="fig|471514.4.peg.416"/>
<accession>A0A0P9CK79</accession>
<comment type="caution">
    <text evidence="2">The sequence shown here is derived from an EMBL/GenBank/DDBJ whole genome shotgun (WGS) entry which is preliminary data.</text>
</comment>
<feature type="transmembrane region" description="Helical" evidence="1">
    <location>
        <begin position="51"/>
        <end position="68"/>
    </location>
</feature>
<evidence type="ECO:0000313" key="3">
    <source>
        <dbReference type="Proteomes" id="UP000050482"/>
    </source>
</evidence>
<dbReference type="RefSeq" id="WP_054967500.1">
    <property type="nucleotide sequence ID" value="NZ_LJCO01000008.1"/>
</dbReference>
<sequence length="89" mass="9616">MDNNQQNRNRNVSKVALWGLPAIMFVCCGLPILLAAIGFTAAGAFLVGHQYWLLGGMILAMGIVMFVMSRRKRKSGKGGSCCSIPAKEK</sequence>
<dbReference type="AlphaFoldDB" id="A0A0P9CK79"/>
<keyword evidence="1" id="KW-1133">Transmembrane helix</keyword>
<evidence type="ECO:0000256" key="1">
    <source>
        <dbReference type="SAM" id="Phobius"/>
    </source>
</evidence>
<dbReference type="Pfam" id="PF05052">
    <property type="entry name" value="MerE"/>
    <property type="match status" value="1"/>
</dbReference>
<name>A0A0P9CK79_9BACL</name>
<dbReference type="Gene3D" id="1.10.287.910">
    <property type="entry name" value="bacterial mercury transporter, merf"/>
    <property type="match status" value="1"/>
</dbReference>
<dbReference type="EMBL" id="LJCO01000008">
    <property type="protein sequence ID" value="KPV45703.1"/>
    <property type="molecule type" value="Genomic_DNA"/>
</dbReference>